<evidence type="ECO:0000259" key="1">
    <source>
        <dbReference type="Pfam" id="PF00733"/>
    </source>
</evidence>
<dbReference type="InterPro" id="IPR051786">
    <property type="entry name" value="ASN_synthetase/amidase"/>
</dbReference>
<dbReference type="CDD" id="cd01991">
    <property type="entry name" value="Asn_synthase_B_C"/>
    <property type="match status" value="1"/>
</dbReference>
<dbReference type="GO" id="GO:0006529">
    <property type="term" value="P:asparagine biosynthetic process"/>
    <property type="evidence" value="ECO:0007669"/>
    <property type="project" value="InterPro"/>
</dbReference>
<dbReference type="PANTHER" id="PTHR43284">
    <property type="entry name" value="ASPARAGINE SYNTHETASE (GLUTAMINE-HYDROLYZING)"/>
    <property type="match status" value="1"/>
</dbReference>
<organism evidence="2">
    <name type="scientific">marine metagenome</name>
    <dbReference type="NCBI Taxonomy" id="408172"/>
    <lineage>
        <taxon>unclassified sequences</taxon>
        <taxon>metagenomes</taxon>
        <taxon>ecological metagenomes</taxon>
    </lineage>
</organism>
<dbReference type="GO" id="GO:0005829">
    <property type="term" value="C:cytosol"/>
    <property type="evidence" value="ECO:0007669"/>
    <property type="project" value="TreeGrafter"/>
</dbReference>
<feature type="domain" description="Asparagine synthetase" evidence="1">
    <location>
        <begin position="31"/>
        <end position="389"/>
    </location>
</feature>
<dbReference type="InterPro" id="IPR001962">
    <property type="entry name" value="Asn_synthase"/>
</dbReference>
<proteinExistence type="predicted"/>
<dbReference type="GO" id="GO:0004066">
    <property type="term" value="F:asparagine synthase (glutamine-hydrolyzing) activity"/>
    <property type="evidence" value="ECO:0007669"/>
    <property type="project" value="InterPro"/>
</dbReference>
<dbReference type="AlphaFoldDB" id="A0A382M1N4"/>
<dbReference type="EMBL" id="UINC01090653">
    <property type="protein sequence ID" value="SVC42786.1"/>
    <property type="molecule type" value="Genomic_DNA"/>
</dbReference>
<sequence length="391" mass="45375">KVTSYWDFEKEVDESISNIQSDYLESKNYLNYLLEEKVKERMISDVPLGAFLSGGYDSSLIVALMQKNQTRKIKTFSIGFDSPDYDEAVFSKKVADHLGTEHTELYINDRDLLETIYKIPQIYSEPFADSSQIPTILLSQLTKSKVTVSLSGDGGDEIFGGYSRYFLGQRIVNSLGKIPFTLRRFIKVLNILDNSLTKNFFFFFLKNRLTGLQGKYDKLINIFDFQDETDLYARLSTFHNSFLNNNSNEKLYKESIWSKDLTYAEKAMMQDTIDYLPGDILRKVDLASMSVSLETRIPFLDHEIISYAWTLPFDFKYRKGSGKFILKDIAHDHISSDLLDRPKQGFDIPLNSYLRNELREYSTSMIDKSKKNLEELFNFEEIDKVYNSHLV</sequence>
<dbReference type="Gene3D" id="3.40.50.620">
    <property type="entry name" value="HUPs"/>
    <property type="match status" value="1"/>
</dbReference>
<dbReference type="Pfam" id="PF00733">
    <property type="entry name" value="Asn_synthase"/>
    <property type="match status" value="1"/>
</dbReference>
<dbReference type="SUPFAM" id="SSF52402">
    <property type="entry name" value="Adenine nucleotide alpha hydrolases-like"/>
    <property type="match status" value="1"/>
</dbReference>
<name>A0A382M1N4_9ZZZZ</name>
<protein>
    <recommendedName>
        <fullName evidence="1">Asparagine synthetase domain-containing protein</fullName>
    </recommendedName>
</protein>
<feature type="non-terminal residue" evidence="2">
    <location>
        <position position="1"/>
    </location>
</feature>
<evidence type="ECO:0000313" key="2">
    <source>
        <dbReference type="EMBL" id="SVC42786.1"/>
    </source>
</evidence>
<feature type="non-terminal residue" evidence="2">
    <location>
        <position position="391"/>
    </location>
</feature>
<dbReference type="PANTHER" id="PTHR43284:SF1">
    <property type="entry name" value="ASPARAGINE SYNTHETASE"/>
    <property type="match status" value="1"/>
</dbReference>
<dbReference type="InterPro" id="IPR014729">
    <property type="entry name" value="Rossmann-like_a/b/a_fold"/>
</dbReference>
<accession>A0A382M1N4</accession>
<reference evidence="2" key="1">
    <citation type="submission" date="2018-05" db="EMBL/GenBank/DDBJ databases">
        <authorList>
            <person name="Lanie J.A."/>
            <person name="Ng W.-L."/>
            <person name="Kazmierczak K.M."/>
            <person name="Andrzejewski T.M."/>
            <person name="Davidsen T.M."/>
            <person name="Wayne K.J."/>
            <person name="Tettelin H."/>
            <person name="Glass J.I."/>
            <person name="Rusch D."/>
            <person name="Podicherti R."/>
            <person name="Tsui H.-C.T."/>
            <person name="Winkler M.E."/>
        </authorList>
    </citation>
    <scope>NUCLEOTIDE SEQUENCE</scope>
</reference>
<gene>
    <name evidence="2" type="ORF">METZ01_LOCUS295640</name>
</gene>